<feature type="transmembrane region" description="Helical" evidence="8">
    <location>
        <begin position="37"/>
        <end position="55"/>
    </location>
</feature>
<dbReference type="Proteomes" id="UP000007266">
    <property type="component" value="Linkage group 5"/>
</dbReference>
<accession>D6WMV0</accession>
<dbReference type="InterPro" id="IPR013604">
    <property type="entry name" value="7TM_chemorcpt"/>
</dbReference>
<proteinExistence type="inferred from homology"/>
<keyword evidence="3 8" id="KW-0812">Transmembrane</keyword>
<evidence type="ECO:0000256" key="5">
    <source>
        <dbReference type="ARBA" id="ARBA00023136"/>
    </source>
</evidence>
<dbReference type="GO" id="GO:0007635">
    <property type="term" value="P:chemosensory behavior"/>
    <property type="evidence" value="ECO:0000318"/>
    <property type="project" value="GO_Central"/>
</dbReference>
<dbReference type="InParanoid" id="D6WMV0"/>
<dbReference type="GO" id="GO:0008049">
    <property type="term" value="P:male courtship behavior"/>
    <property type="evidence" value="ECO:0000318"/>
    <property type="project" value="GO_Central"/>
</dbReference>
<comment type="subcellular location">
    <subcellularLocation>
        <location evidence="1 8">Cell membrane</location>
        <topology evidence="1 8">Multi-pass membrane protein</topology>
    </subcellularLocation>
</comment>
<evidence type="ECO:0000313" key="9">
    <source>
        <dbReference type="EMBL" id="EFA04729.1"/>
    </source>
</evidence>
<keyword evidence="6 8" id="KW-0675">Receptor</keyword>
<dbReference type="Pfam" id="PF08395">
    <property type="entry name" value="7tm_7"/>
    <property type="match status" value="1"/>
</dbReference>
<comment type="similarity">
    <text evidence="8">Belongs to the insect chemoreceptor superfamily. Gustatory receptor (GR) family.</text>
</comment>
<evidence type="ECO:0000256" key="6">
    <source>
        <dbReference type="ARBA" id="ARBA00023170"/>
    </source>
</evidence>
<evidence type="ECO:0000256" key="3">
    <source>
        <dbReference type="ARBA" id="ARBA00022692"/>
    </source>
</evidence>
<dbReference type="EMBL" id="KQ971342">
    <property type="protein sequence ID" value="EFA04729.1"/>
    <property type="molecule type" value="Genomic_DNA"/>
</dbReference>
<gene>
    <name evidence="9" type="primary">TcGr200</name>
    <name evidence="9" type="ORF">TcasGA2_TC030277</name>
</gene>
<feature type="transmembrane region" description="Helical" evidence="8">
    <location>
        <begin position="157"/>
        <end position="178"/>
    </location>
</feature>
<name>D6WMV0_TRICA</name>
<feature type="transmembrane region" description="Helical" evidence="8">
    <location>
        <begin position="254"/>
        <end position="277"/>
    </location>
</feature>
<comment type="function">
    <text evidence="8">Gustatory receptor which mediates acceptance or avoidance behavior, depending on its substrates.</text>
</comment>
<protein>
    <recommendedName>
        <fullName evidence="8">Gustatory receptor</fullName>
    </recommendedName>
</protein>
<reference evidence="9 10" key="2">
    <citation type="journal article" date="2010" name="Nucleic Acids Res.">
        <title>BeetleBase in 2010: revisions to provide comprehensive genomic information for Tribolium castaneum.</title>
        <authorList>
            <person name="Kim H.S."/>
            <person name="Murphy T."/>
            <person name="Xia J."/>
            <person name="Caragea D."/>
            <person name="Park Y."/>
            <person name="Beeman R.W."/>
            <person name="Lorenzen M.D."/>
            <person name="Butcher S."/>
            <person name="Manak J.R."/>
            <person name="Brown S.J."/>
        </authorList>
    </citation>
    <scope>GENOME REANNOTATION</scope>
    <source>
        <strain evidence="9 10">Georgia GA2</strain>
    </source>
</reference>
<keyword evidence="7 8" id="KW-0807">Transducer</keyword>
<dbReference type="HOGENOM" id="CLU_063136_0_0_1"/>
<reference evidence="9 10" key="1">
    <citation type="journal article" date="2008" name="Nature">
        <title>The genome of the model beetle and pest Tribolium castaneum.</title>
        <authorList>
            <consortium name="Tribolium Genome Sequencing Consortium"/>
            <person name="Richards S."/>
            <person name="Gibbs R.A."/>
            <person name="Weinstock G.M."/>
            <person name="Brown S.J."/>
            <person name="Denell R."/>
            <person name="Beeman R.W."/>
            <person name="Gibbs R."/>
            <person name="Beeman R.W."/>
            <person name="Brown S.J."/>
            <person name="Bucher G."/>
            <person name="Friedrich M."/>
            <person name="Grimmelikhuijzen C.J."/>
            <person name="Klingler M."/>
            <person name="Lorenzen M."/>
            <person name="Richards S."/>
            <person name="Roth S."/>
            <person name="Schroder R."/>
            <person name="Tautz D."/>
            <person name="Zdobnov E.M."/>
            <person name="Muzny D."/>
            <person name="Gibbs R.A."/>
            <person name="Weinstock G.M."/>
            <person name="Attaway T."/>
            <person name="Bell S."/>
            <person name="Buhay C.J."/>
            <person name="Chandrabose M.N."/>
            <person name="Chavez D."/>
            <person name="Clerk-Blankenburg K.P."/>
            <person name="Cree A."/>
            <person name="Dao M."/>
            <person name="Davis C."/>
            <person name="Chacko J."/>
            <person name="Dinh H."/>
            <person name="Dugan-Rocha S."/>
            <person name="Fowler G."/>
            <person name="Garner T.T."/>
            <person name="Garnes J."/>
            <person name="Gnirke A."/>
            <person name="Hawes A."/>
            <person name="Hernandez J."/>
            <person name="Hines S."/>
            <person name="Holder M."/>
            <person name="Hume J."/>
            <person name="Jhangiani S.N."/>
            <person name="Joshi V."/>
            <person name="Khan Z.M."/>
            <person name="Jackson L."/>
            <person name="Kovar C."/>
            <person name="Kowis A."/>
            <person name="Lee S."/>
            <person name="Lewis L.R."/>
            <person name="Margolis J."/>
            <person name="Morgan M."/>
            <person name="Nazareth L.V."/>
            <person name="Nguyen N."/>
            <person name="Okwuonu G."/>
            <person name="Parker D."/>
            <person name="Richards S."/>
            <person name="Ruiz S.J."/>
            <person name="Santibanez J."/>
            <person name="Savard J."/>
            <person name="Scherer S.E."/>
            <person name="Schneider B."/>
            <person name="Sodergren E."/>
            <person name="Tautz D."/>
            <person name="Vattahil S."/>
            <person name="Villasana D."/>
            <person name="White C.S."/>
            <person name="Wright R."/>
            <person name="Park Y."/>
            <person name="Beeman R.W."/>
            <person name="Lord J."/>
            <person name="Oppert B."/>
            <person name="Lorenzen M."/>
            <person name="Brown S."/>
            <person name="Wang L."/>
            <person name="Savard J."/>
            <person name="Tautz D."/>
            <person name="Richards S."/>
            <person name="Weinstock G."/>
            <person name="Gibbs R.A."/>
            <person name="Liu Y."/>
            <person name="Worley K."/>
            <person name="Weinstock G."/>
            <person name="Elsik C.G."/>
            <person name="Reese J.T."/>
            <person name="Elhaik E."/>
            <person name="Landan G."/>
            <person name="Graur D."/>
            <person name="Arensburger P."/>
            <person name="Atkinson P."/>
            <person name="Beeman R.W."/>
            <person name="Beidler J."/>
            <person name="Brown S.J."/>
            <person name="Demuth J.P."/>
            <person name="Drury D.W."/>
            <person name="Du Y.Z."/>
            <person name="Fujiwara H."/>
            <person name="Lorenzen M."/>
            <person name="Maselli V."/>
            <person name="Osanai M."/>
            <person name="Park Y."/>
            <person name="Robertson H.M."/>
            <person name="Tu Z."/>
            <person name="Wang J.J."/>
            <person name="Wang S."/>
            <person name="Richards S."/>
            <person name="Song H."/>
            <person name="Zhang L."/>
            <person name="Sodergren E."/>
            <person name="Werner D."/>
            <person name="Stanke M."/>
            <person name="Morgenstern B."/>
            <person name="Solovyev V."/>
            <person name="Kosarev P."/>
            <person name="Brown G."/>
            <person name="Chen H.C."/>
            <person name="Ermolaeva O."/>
            <person name="Hlavina W."/>
            <person name="Kapustin Y."/>
            <person name="Kiryutin B."/>
            <person name="Kitts P."/>
            <person name="Maglott D."/>
            <person name="Pruitt K."/>
            <person name="Sapojnikov V."/>
            <person name="Souvorov A."/>
            <person name="Mackey A.J."/>
            <person name="Waterhouse R.M."/>
            <person name="Wyder S."/>
            <person name="Zdobnov E.M."/>
            <person name="Zdobnov E.M."/>
            <person name="Wyder S."/>
            <person name="Kriventseva E.V."/>
            <person name="Kadowaki T."/>
            <person name="Bork P."/>
            <person name="Aranda M."/>
            <person name="Bao R."/>
            <person name="Beermann A."/>
            <person name="Berns N."/>
            <person name="Bolognesi R."/>
            <person name="Bonneton F."/>
            <person name="Bopp D."/>
            <person name="Brown S.J."/>
            <person name="Bucher G."/>
            <person name="Butts T."/>
            <person name="Chaumot A."/>
            <person name="Denell R.E."/>
            <person name="Ferrier D.E."/>
            <person name="Friedrich M."/>
            <person name="Gordon C.M."/>
            <person name="Jindra M."/>
            <person name="Klingler M."/>
            <person name="Lan Q."/>
            <person name="Lattorff H.M."/>
            <person name="Laudet V."/>
            <person name="von Levetsow C."/>
            <person name="Liu Z."/>
            <person name="Lutz R."/>
            <person name="Lynch J.A."/>
            <person name="da Fonseca R.N."/>
            <person name="Posnien N."/>
            <person name="Reuter R."/>
            <person name="Roth S."/>
            <person name="Savard J."/>
            <person name="Schinko J.B."/>
            <person name="Schmitt C."/>
            <person name="Schoppmeier M."/>
            <person name="Schroder R."/>
            <person name="Shippy T.D."/>
            <person name="Simonnet F."/>
            <person name="Marques-Souza H."/>
            <person name="Tautz D."/>
            <person name="Tomoyasu Y."/>
            <person name="Trauner J."/>
            <person name="Van der Zee M."/>
            <person name="Vervoort M."/>
            <person name="Wittkopp N."/>
            <person name="Wimmer E.A."/>
            <person name="Yang X."/>
            <person name="Jones A.K."/>
            <person name="Sattelle D.B."/>
            <person name="Ebert P.R."/>
            <person name="Nelson D."/>
            <person name="Scott J.G."/>
            <person name="Beeman R.W."/>
            <person name="Muthukrishnan S."/>
            <person name="Kramer K.J."/>
            <person name="Arakane Y."/>
            <person name="Beeman R.W."/>
            <person name="Zhu Q."/>
            <person name="Hogenkamp D."/>
            <person name="Dixit R."/>
            <person name="Oppert B."/>
            <person name="Jiang H."/>
            <person name="Zou Z."/>
            <person name="Marshall J."/>
            <person name="Elpidina E."/>
            <person name="Vinokurov K."/>
            <person name="Oppert C."/>
            <person name="Zou Z."/>
            <person name="Evans J."/>
            <person name="Lu Z."/>
            <person name="Zhao P."/>
            <person name="Sumathipala N."/>
            <person name="Altincicek B."/>
            <person name="Vilcinskas A."/>
            <person name="Williams M."/>
            <person name="Hultmark D."/>
            <person name="Hetru C."/>
            <person name="Jiang H."/>
            <person name="Grimmelikhuijzen C.J."/>
            <person name="Hauser F."/>
            <person name="Cazzamali G."/>
            <person name="Williamson M."/>
            <person name="Park Y."/>
            <person name="Li B."/>
            <person name="Tanaka Y."/>
            <person name="Predel R."/>
            <person name="Neupert S."/>
            <person name="Schachtner J."/>
            <person name="Verleyen P."/>
            <person name="Raible F."/>
            <person name="Bork P."/>
            <person name="Friedrich M."/>
            <person name="Walden K.K."/>
            <person name="Robertson H.M."/>
            <person name="Angeli S."/>
            <person name="Foret S."/>
            <person name="Bucher G."/>
            <person name="Schuetz S."/>
            <person name="Maleszka R."/>
            <person name="Wimmer E.A."/>
            <person name="Beeman R.W."/>
            <person name="Lorenzen M."/>
            <person name="Tomoyasu Y."/>
            <person name="Miller S.C."/>
            <person name="Grossmann D."/>
            <person name="Bucher G."/>
        </authorList>
    </citation>
    <scope>NUCLEOTIDE SEQUENCE [LARGE SCALE GENOMIC DNA]</scope>
    <source>
        <strain evidence="9 10">Georgia GA2</strain>
    </source>
</reference>
<keyword evidence="2 8" id="KW-1003">Cell membrane</keyword>
<evidence type="ECO:0000313" key="10">
    <source>
        <dbReference type="Proteomes" id="UP000007266"/>
    </source>
</evidence>
<feature type="transmembrane region" description="Helical" evidence="8">
    <location>
        <begin position="61"/>
        <end position="86"/>
    </location>
</feature>
<dbReference type="PANTHER" id="PTHR21143:SF133">
    <property type="entry name" value="GUSTATORY AND PHEROMONE RECEPTOR 32A-RELATED"/>
    <property type="match status" value="1"/>
</dbReference>
<keyword evidence="4 8" id="KW-1133">Transmembrane helix</keyword>
<evidence type="ECO:0000256" key="2">
    <source>
        <dbReference type="ARBA" id="ARBA00022475"/>
    </source>
</evidence>
<feature type="transmembrane region" description="Helical" evidence="8">
    <location>
        <begin position="323"/>
        <end position="351"/>
    </location>
</feature>
<organism evidence="9 10">
    <name type="scientific">Tribolium castaneum</name>
    <name type="common">Red flour beetle</name>
    <dbReference type="NCBI Taxonomy" id="7070"/>
    <lineage>
        <taxon>Eukaryota</taxon>
        <taxon>Metazoa</taxon>
        <taxon>Ecdysozoa</taxon>
        <taxon>Arthropoda</taxon>
        <taxon>Hexapoda</taxon>
        <taxon>Insecta</taxon>
        <taxon>Pterygota</taxon>
        <taxon>Neoptera</taxon>
        <taxon>Endopterygota</taxon>
        <taxon>Coleoptera</taxon>
        <taxon>Polyphaga</taxon>
        <taxon>Cucujiformia</taxon>
        <taxon>Tenebrionidae</taxon>
        <taxon>Tenebrionidae incertae sedis</taxon>
        <taxon>Tribolium</taxon>
    </lineage>
</organism>
<evidence type="ECO:0000256" key="1">
    <source>
        <dbReference type="ARBA" id="ARBA00004651"/>
    </source>
</evidence>
<dbReference type="GO" id="GO:0007165">
    <property type="term" value="P:signal transduction"/>
    <property type="evidence" value="ECO:0007669"/>
    <property type="project" value="UniProtKB-KW"/>
</dbReference>
<feature type="transmembrane region" description="Helical" evidence="8">
    <location>
        <begin position="223"/>
        <end position="248"/>
    </location>
</feature>
<dbReference type="GO" id="GO:0043025">
    <property type="term" value="C:neuronal cell body"/>
    <property type="evidence" value="ECO:0000318"/>
    <property type="project" value="GO_Central"/>
</dbReference>
<dbReference type="FunCoup" id="D6WMV0">
    <property type="interactions" value="61"/>
</dbReference>
<dbReference type="PANTHER" id="PTHR21143">
    <property type="entry name" value="INVERTEBRATE GUSTATORY RECEPTOR"/>
    <property type="match status" value="1"/>
</dbReference>
<dbReference type="GO" id="GO:0005886">
    <property type="term" value="C:plasma membrane"/>
    <property type="evidence" value="ECO:0007669"/>
    <property type="project" value="UniProtKB-SubCell"/>
</dbReference>
<evidence type="ECO:0000256" key="8">
    <source>
        <dbReference type="RuleBase" id="RU363108"/>
    </source>
</evidence>
<dbReference type="GO" id="GO:0030424">
    <property type="term" value="C:axon"/>
    <property type="evidence" value="ECO:0000318"/>
    <property type="project" value="GO_Central"/>
</dbReference>
<keyword evidence="10" id="KW-1185">Reference proteome</keyword>
<keyword evidence="5 8" id="KW-0472">Membrane</keyword>
<feature type="transmembrane region" description="Helical" evidence="8">
    <location>
        <begin position="123"/>
        <end position="145"/>
    </location>
</feature>
<dbReference type="GO" id="GO:0050909">
    <property type="term" value="P:sensory perception of taste"/>
    <property type="evidence" value="ECO:0007669"/>
    <property type="project" value="InterPro"/>
</dbReference>
<sequence>MNITETAIIICKIWSFTGLPQFKYKNGKFEYKKTKSYVILTLVVMTNIAFFIKSLNVTNDLMFYLSILQTGSLYSLDIGLIIYSYLKKRKIVIILNDLLMVTKMVCRVSRNNNLSQNNISKSLFWYIIVQVILVAAEFLGILVFFTLEAKVYVNLVFYNFATFFSYNLNVLIFFYLIVVRTIYTSYFNAITSNSTNDPKTVIRIFTKLYEISHNINETFQVPILLRIFTDFVLSVTTVFYLSVTLYFFPGVSYYVVLVTVAWLTNILFAIFMMAYFFDQTTEMRNTMTEIIDDLPSSHSLSKMLSNYKKVKELLRLKLKHEDFCFNVCGFFPLNISFIYMMVAGITMYTIYLLQFGPINNQKLNPQVQNIGN</sequence>
<evidence type="ECO:0000256" key="4">
    <source>
        <dbReference type="ARBA" id="ARBA00022989"/>
    </source>
</evidence>
<evidence type="ECO:0000256" key="7">
    <source>
        <dbReference type="ARBA" id="ARBA00023224"/>
    </source>
</evidence>
<dbReference type="AlphaFoldDB" id="D6WMV0"/>
<dbReference type="GO" id="GO:0030425">
    <property type="term" value="C:dendrite"/>
    <property type="evidence" value="ECO:0000318"/>
    <property type="project" value="GO_Central"/>
</dbReference>
<dbReference type="PhylomeDB" id="D6WMV0"/>